<dbReference type="PANTHER" id="PTHR46309">
    <property type="entry name" value="PHD FINGER PROTEIN 12"/>
    <property type="match status" value="1"/>
</dbReference>
<dbReference type="AlphaFoldDB" id="A0A2G2XM43"/>
<evidence type="ECO:0000256" key="2">
    <source>
        <dbReference type="ARBA" id="ARBA00022723"/>
    </source>
</evidence>
<evidence type="ECO:0000313" key="10">
    <source>
        <dbReference type="Proteomes" id="UP000224567"/>
    </source>
</evidence>
<feature type="domain" description="PHD-type" evidence="8">
    <location>
        <begin position="239"/>
        <end position="285"/>
    </location>
</feature>
<evidence type="ECO:0000256" key="1">
    <source>
        <dbReference type="ARBA" id="ARBA00004123"/>
    </source>
</evidence>
<dbReference type="InterPro" id="IPR044861">
    <property type="entry name" value="IPNS-like_FE2OG_OXY"/>
</dbReference>
<accession>A0A2G2XM43</accession>
<dbReference type="Pfam" id="PF23209">
    <property type="entry name" value="IDM1_C"/>
    <property type="match status" value="1"/>
</dbReference>
<gene>
    <name evidence="9" type="ORF">CQW23_00794</name>
</gene>
<dbReference type="InterPro" id="IPR013083">
    <property type="entry name" value="Znf_RING/FYVE/PHD"/>
</dbReference>
<dbReference type="InterPro" id="IPR001965">
    <property type="entry name" value="Znf_PHD"/>
</dbReference>
<comment type="caution">
    <text evidence="9">The sequence shown here is derived from an EMBL/GenBank/DDBJ whole genome shotgun (WGS) entry which is preliminary data.</text>
</comment>
<reference evidence="10" key="2">
    <citation type="journal article" date="2017" name="J. Anim. Genet.">
        <title>Multiple reference genome sequences of hot pepper reveal the massive evolution of plant disease resistance genes by retroduplication.</title>
        <authorList>
            <person name="Kim S."/>
            <person name="Park J."/>
            <person name="Yeom S.-I."/>
            <person name="Kim Y.-M."/>
            <person name="Seo E."/>
            <person name="Kim K.-T."/>
            <person name="Kim M.-S."/>
            <person name="Lee J.M."/>
            <person name="Cheong K."/>
            <person name="Shin H.-S."/>
            <person name="Kim S.-B."/>
            <person name="Han K."/>
            <person name="Lee J."/>
            <person name="Park M."/>
            <person name="Lee H.-A."/>
            <person name="Lee H.-Y."/>
            <person name="Lee Y."/>
            <person name="Oh S."/>
            <person name="Lee J.H."/>
            <person name="Choi E."/>
            <person name="Choi E."/>
            <person name="Lee S.E."/>
            <person name="Jeon J."/>
            <person name="Kim H."/>
            <person name="Choi G."/>
            <person name="Song H."/>
            <person name="Lee J."/>
            <person name="Lee S.-C."/>
            <person name="Kwon J.-K."/>
            <person name="Lee H.-Y."/>
            <person name="Koo N."/>
            <person name="Hong Y."/>
            <person name="Kim R.W."/>
            <person name="Kang W.-H."/>
            <person name="Huh J.H."/>
            <person name="Kang B.-C."/>
            <person name="Yang T.-J."/>
            <person name="Lee Y.-H."/>
            <person name="Bennetzen J.L."/>
            <person name="Choi D."/>
        </authorList>
    </citation>
    <scope>NUCLEOTIDE SEQUENCE [LARGE SCALE GENOMIC DNA]</scope>
    <source>
        <strain evidence="10">cv. PBC81</strain>
    </source>
</reference>
<keyword evidence="10" id="KW-1185">Reference proteome</keyword>
<dbReference type="InterPro" id="IPR056511">
    <property type="entry name" value="IDM1_C"/>
</dbReference>
<feature type="compositionally biased region" description="Low complexity" evidence="7">
    <location>
        <begin position="695"/>
        <end position="710"/>
    </location>
</feature>
<dbReference type="STRING" id="33114.A0A2G2XM43"/>
<dbReference type="SUPFAM" id="SSF51197">
    <property type="entry name" value="Clavaminate synthase-like"/>
    <property type="match status" value="1"/>
</dbReference>
<dbReference type="Pfam" id="PF03171">
    <property type="entry name" value="2OG-FeII_Oxy"/>
    <property type="match status" value="1"/>
</dbReference>
<dbReference type="InterPro" id="IPR011011">
    <property type="entry name" value="Znf_FYVE_PHD"/>
</dbReference>
<keyword evidence="4" id="KW-0862">Zinc</keyword>
<feature type="region of interest" description="Disordered" evidence="7">
    <location>
        <begin position="53"/>
        <end position="126"/>
    </location>
</feature>
<dbReference type="GO" id="GO:0005634">
    <property type="term" value="C:nucleus"/>
    <property type="evidence" value="ECO:0007669"/>
    <property type="project" value="UniProtKB-SubCell"/>
</dbReference>
<feature type="region of interest" description="Disordered" evidence="7">
    <location>
        <begin position="673"/>
        <end position="714"/>
    </location>
</feature>
<dbReference type="SMART" id="SM00249">
    <property type="entry name" value="PHD"/>
    <property type="match status" value="2"/>
</dbReference>
<feature type="compositionally biased region" description="Basic and acidic residues" evidence="7">
    <location>
        <begin position="113"/>
        <end position="122"/>
    </location>
</feature>
<feature type="region of interest" description="Disordered" evidence="7">
    <location>
        <begin position="1"/>
        <end position="25"/>
    </location>
</feature>
<reference evidence="9 10" key="1">
    <citation type="journal article" date="2017" name="Genome Biol.">
        <title>New reference genome sequences of hot pepper reveal the massive evolution of plant disease-resistance genes by retroduplication.</title>
        <authorList>
            <person name="Kim S."/>
            <person name="Park J."/>
            <person name="Yeom S.I."/>
            <person name="Kim Y.M."/>
            <person name="Seo E."/>
            <person name="Kim K.T."/>
            <person name="Kim M.S."/>
            <person name="Lee J.M."/>
            <person name="Cheong K."/>
            <person name="Shin H.S."/>
            <person name="Kim S.B."/>
            <person name="Han K."/>
            <person name="Lee J."/>
            <person name="Park M."/>
            <person name="Lee H.A."/>
            <person name="Lee H.Y."/>
            <person name="Lee Y."/>
            <person name="Oh S."/>
            <person name="Lee J.H."/>
            <person name="Choi E."/>
            <person name="Choi E."/>
            <person name="Lee S.E."/>
            <person name="Jeon J."/>
            <person name="Kim H."/>
            <person name="Choi G."/>
            <person name="Song H."/>
            <person name="Lee J."/>
            <person name="Lee S.C."/>
            <person name="Kwon J.K."/>
            <person name="Lee H.Y."/>
            <person name="Koo N."/>
            <person name="Hong Y."/>
            <person name="Kim R.W."/>
            <person name="Kang W.H."/>
            <person name="Huh J.H."/>
            <person name="Kang B.C."/>
            <person name="Yang T.J."/>
            <person name="Lee Y.H."/>
            <person name="Bennetzen J.L."/>
            <person name="Choi D."/>
        </authorList>
    </citation>
    <scope>NUCLEOTIDE SEQUENCE [LARGE SCALE GENOMIC DNA]</scope>
    <source>
        <strain evidence="10">cv. PBC81</strain>
    </source>
</reference>
<dbReference type="InterPro" id="IPR032308">
    <property type="entry name" value="TDBD"/>
</dbReference>
<evidence type="ECO:0000256" key="6">
    <source>
        <dbReference type="PROSITE-ProRule" id="PRU00146"/>
    </source>
</evidence>
<evidence type="ECO:0000256" key="7">
    <source>
        <dbReference type="SAM" id="MobiDB-lite"/>
    </source>
</evidence>
<comment type="subcellular location">
    <subcellularLocation>
        <location evidence="1">Nucleus</location>
    </subcellularLocation>
</comment>
<feature type="compositionally biased region" description="Low complexity" evidence="7">
    <location>
        <begin position="13"/>
        <end position="25"/>
    </location>
</feature>
<dbReference type="Gene3D" id="3.30.40.10">
    <property type="entry name" value="Zinc/RING finger domain, C3HC4 (zinc finger)"/>
    <property type="match status" value="1"/>
</dbReference>
<feature type="compositionally biased region" description="Polar residues" evidence="7">
    <location>
        <begin position="673"/>
        <end position="685"/>
    </location>
</feature>
<organism evidence="9 10">
    <name type="scientific">Capsicum baccatum</name>
    <name type="common">Peruvian pepper</name>
    <dbReference type="NCBI Taxonomy" id="33114"/>
    <lineage>
        <taxon>Eukaryota</taxon>
        <taxon>Viridiplantae</taxon>
        <taxon>Streptophyta</taxon>
        <taxon>Embryophyta</taxon>
        <taxon>Tracheophyta</taxon>
        <taxon>Spermatophyta</taxon>
        <taxon>Magnoliopsida</taxon>
        <taxon>eudicotyledons</taxon>
        <taxon>Gunneridae</taxon>
        <taxon>Pentapetalae</taxon>
        <taxon>asterids</taxon>
        <taxon>lamiids</taxon>
        <taxon>Solanales</taxon>
        <taxon>Solanaceae</taxon>
        <taxon>Solanoideae</taxon>
        <taxon>Capsiceae</taxon>
        <taxon>Capsicum</taxon>
    </lineage>
</organism>
<dbReference type="Proteomes" id="UP000224567">
    <property type="component" value="Unassembled WGS sequence"/>
</dbReference>
<dbReference type="GO" id="GO:0006357">
    <property type="term" value="P:regulation of transcription by RNA polymerase II"/>
    <property type="evidence" value="ECO:0007669"/>
    <property type="project" value="TreeGrafter"/>
</dbReference>
<evidence type="ECO:0000256" key="4">
    <source>
        <dbReference type="ARBA" id="ARBA00022833"/>
    </source>
</evidence>
<dbReference type="OrthoDB" id="1281257at2759"/>
<evidence type="ECO:0000313" key="9">
    <source>
        <dbReference type="EMBL" id="PHT58431.1"/>
    </source>
</evidence>
<dbReference type="Gene3D" id="2.60.120.330">
    <property type="entry name" value="B-lactam Antibiotic, Isopenicillin N Synthase, Chain"/>
    <property type="match status" value="1"/>
</dbReference>
<evidence type="ECO:0000256" key="5">
    <source>
        <dbReference type="ARBA" id="ARBA00023242"/>
    </source>
</evidence>
<proteinExistence type="predicted"/>
<dbReference type="InterPro" id="IPR027443">
    <property type="entry name" value="IPNS-like_sf"/>
</dbReference>
<dbReference type="InterPro" id="IPR019787">
    <property type="entry name" value="Znf_PHD-finger"/>
</dbReference>
<dbReference type="EMBL" id="MLFT02000001">
    <property type="protein sequence ID" value="PHT58431.1"/>
    <property type="molecule type" value="Genomic_DNA"/>
</dbReference>
<dbReference type="GO" id="GO:0008270">
    <property type="term" value="F:zinc ion binding"/>
    <property type="evidence" value="ECO:0007669"/>
    <property type="project" value="UniProtKB-KW"/>
</dbReference>
<protein>
    <recommendedName>
        <fullName evidence="8">PHD-type domain-containing protein</fullName>
    </recommendedName>
</protein>
<feature type="compositionally biased region" description="Basic and acidic residues" evidence="7">
    <location>
        <begin position="75"/>
        <end position="90"/>
    </location>
</feature>
<dbReference type="SUPFAM" id="SSF57903">
    <property type="entry name" value="FYVE/PHD zinc finger"/>
    <property type="match status" value="1"/>
</dbReference>
<keyword evidence="5" id="KW-0539">Nucleus</keyword>
<evidence type="ECO:0000256" key="3">
    <source>
        <dbReference type="ARBA" id="ARBA00022771"/>
    </source>
</evidence>
<feature type="compositionally biased region" description="Basic residues" evidence="7">
    <location>
        <begin position="1"/>
        <end position="12"/>
    </location>
</feature>
<evidence type="ECO:0000259" key="8">
    <source>
        <dbReference type="PROSITE" id="PS50016"/>
    </source>
</evidence>
<dbReference type="PANTHER" id="PTHR46309:SF5">
    <property type="entry name" value="GNAT FAMILY ACETYLTRANSFERASE"/>
    <property type="match status" value="1"/>
</dbReference>
<dbReference type="InterPro" id="IPR042163">
    <property type="entry name" value="PHF12"/>
</dbReference>
<dbReference type="PROSITE" id="PS50016">
    <property type="entry name" value="ZF_PHD_2"/>
    <property type="match status" value="1"/>
</dbReference>
<sequence>MAGRSRKQKKQRSSSCSWSSESSYSMSDLHYGAKLPQKKAKKEFLANPITGYLTEDDTNLDSSSMGRSKKRNRPSKKEQYAKLEIVKDEVSSSEDDQDSAVLSKKRSTCGRRKGADKGKKGNENGQRQKRATILSWLIDCDVIQENAEVVVIEGETRKKQGKINKDGILCCCCHNVFTVADFYKHAGGTSSKLYEKIFIAETCSPLLSSMVQAWNLPEERKFRQFNLIETKEDASDTYDDACMICADGGDLMCCDKCSSTYHHEKCLGMKEIPKGSWYCTFCVCKFCGDPAYENDYLLKCSQCDKQYHWECHLAREPVSIDINHTPQGTFCDHICNEIYDKLERHILGVEHELERSYKWALLQNTDDGSGINIEDHYQRTVCHSKLVVARRLMEDCFEQIIDRHTRIDVVKSVVYNCGSNFSRVNFKGFYTAILEKDEEIISAATISRLHELFDLPMEQKLKGGKTSSLPLGYYASNPEYEKNLPWAEILQLLQSPEMVVQFAEKVYGDKYHTFSNAMIEYMEEMNKLGMIIMEMLAHGLGLADDFFSKNFEEKEATIFRISRYLPCPLPEKIVGIGIHSNPQTLTILYQDQVGGLQVLKDDKQGIRVRPLPNSFVINIGDTLEGSEKIPLSQNAPFFANSDPETPAVPVPAAQVHDWLLENIAAALTQITERASTKENGPTSAPDQDVPMADVSASSVKSSPSPRGPSSIEGISKSSYVRLPNDIKGSSVKHSLELFLDLRVYRKQPLYFLGGLDKWKVKECYTQGSGEQGEAEAVNGIFSESNR</sequence>
<keyword evidence="2" id="KW-0479">Metal-binding</keyword>
<dbReference type="GO" id="GO:0003714">
    <property type="term" value="F:transcription corepressor activity"/>
    <property type="evidence" value="ECO:0007669"/>
    <property type="project" value="InterPro"/>
</dbReference>
<dbReference type="CDD" id="cd15489">
    <property type="entry name" value="PHD_SF"/>
    <property type="match status" value="1"/>
</dbReference>
<dbReference type="Pfam" id="PF16135">
    <property type="entry name" value="TDBD"/>
    <property type="match status" value="1"/>
</dbReference>
<name>A0A2G2XM43_CAPBA</name>
<feature type="compositionally biased region" description="Basic residues" evidence="7">
    <location>
        <begin position="103"/>
        <end position="112"/>
    </location>
</feature>
<keyword evidence="3 6" id="KW-0863">Zinc-finger</keyword>